<keyword evidence="8" id="KW-1133">Transmembrane helix</keyword>
<evidence type="ECO:0000313" key="14">
    <source>
        <dbReference type="Proteomes" id="UP000639338"/>
    </source>
</evidence>
<dbReference type="GO" id="GO:0030166">
    <property type="term" value="P:proteoglycan biosynthetic process"/>
    <property type="evidence" value="ECO:0007669"/>
    <property type="project" value="TreeGrafter"/>
</dbReference>
<evidence type="ECO:0000256" key="5">
    <source>
        <dbReference type="ARBA" id="ARBA00022679"/>
    </source>
</evidence>
<evidence type="ECO:0000256" key="2">
    <source>
        <dbReference type="ARBA" id="ARBA00004922"/>
    </source>
</evidence>
<evidence type="ECO:0000256" key="7">
    <source>
        <dbReference type="ARBA" id="ARBA00022968"/>
    </source>
</evidence>
<sequence length="275" mass="32368">MGSILINSDSCKCPVTTNQSKKEDKLMTKIGRRNDNTKKLAILVPFRDRFEELLSFVPHMKEFLDKQNIDYHIFVLNQIDRYRFNRASLINVGFIYTKKNFDYIAMHDVDLLPINDNLSYKYPLDGPFHVSAPELHPRYHYKTFIGVNGMSNKYWGWGLEDDEFYVRLKEKNIIVYRPQNITTGTQNTFRHIHEKNHRKRDMVKCFNQKEATRKRDHQTGLDNISYKITKIVNITIVDIPLTILNIALTCDKSFTPWCECNKPAEITKKNLDSNL</sequence>
<evidence type="ECO:0000256" key="3">
    <source>
        <dbReference type="ARBA" id="ARBA00005735"/>
    </source>
</evidence>
<dbReference type="InterPro" id="IPR003859">
    <property type="entry name" value="Galactosyl_T"/>
</dbReference>
<keyword evidence="6" id="KW-0812">Transmembrane</keyword>
<keyword evidence="10" id="KW-0325">Glycoprotein</keyword>
<comment type="caution">
    <text evidence="13">The sequence shown here is derived from an EMBL/GenBank/DDBJ whole genome shotgun (WGS) entry which is preliminary data.</text>
</comment>
<comment type="similarity">
    <text evidence="3">Belongs to the glycosyltransferase 7 family.</text>
</comment>
<evidence type="ECO:0000256" key="9">
    <source>
        <dbReference type="ARBA" id="ARBA00023136"/>
    </source>
</evidence>
<evidence type="ECO:0000256" key="10">
    <source>
        <dbReference type="ARBA" id="ARBA00023180"/>
    </source>
</evidence>
<gene>
    <name evidence="13" type="ORF">HCN44_002010</name>
</gene>
<dbReference type="AlphaFoldDB" id="A0A835CWI0"/>
<feature type="domain" description="Galactosyltransferase N-terminal" evidence="12">
    <location>
        <begin position="36"/>
        <end position="121"/>
    </location>
</feature>
<comment type="subcellular location">
    <subcellularLocation>
        <location evidence="1">Membrane</location>
        <topology evidence="1">Single-pass type II membrane protein</topology>
    </subcellularLocation>
</comment>
<evidence type="ECO:0000256" key="1">
    <source>
        <dbReference type="ARBA" id="ARBA00004606"/>
    </source>
</evidence>
<dbReference type="Pfam" id="PF13733">
    <property type="entry name" value="Glyco_transf_7N"/>
    <property type="match status" value="1"/>
</dbReference>
<evidence type="ECO:0008006" key="15">
    <source>
        <dbReference type="Google" id="ProtNLM"/>
    </source>
</evidence>
<evidence type="ECO:0000259" key="11">
    <source>
        <dbReference type="Pfam" id="PF02709"/>
    </source>
</evidence>
<keyword evidence="7" id="KW-0735">Signal-anchor</keyword>
<dbReference type="InterPro" id="IPR027791">
    <property type="entry name" value="Galactosyl_T_C"/>
</dbReference>
<feature type="domain" description="Galactosyltransferase C-terminal" evidence="11">
    <location>
        <begin position="142"/>
        <end position="191"/>
    </location>
</feature>
<dbReference type="PANTHER" id="PTHR19300">
    <property type="entry name" value="BETA-1,4-GALACTOSYLTRANSFERASE"/>
    <property type="match status" value="1"/>
</dbReference>
<keyword evidence="14" id="KW-1185">Reference proteome</keyword>
<name>A0A835CWI0_APHGI</name>
<dbReference type="Pfam" id="PF02709">
    <property type="entry name" value="Glyco_transf_7C"/>
    <property type="match status" value="1"/>
</dbReference>
<organism evidence="13 14">
    <name type="scientific">Aphidius gifuensis</name>
    <name type="common">Parasitoid wasp</name>
    <dbReference type="NCBI Taxonomy" id="684658"/>
    <lineage>
        <taxon>Eukaryota</taxon>
        <taxon>Metazoa</taxon>
        <taxon>Ecdysozoa</taxon>
        <taxon>Arthropoda</taxon>
        <taxon>Hexapoda</taxon>
        <taxon>Insecta</taxon>
        <taxon>Pterygota</taxon>
        <taxon>Neoptera</taxon>
        <taxon>Endopterygota</taxon>
        <taxon>Hymenoptera</taxon>
        <taxon>Apocrita</taxon>
        <taxon>Ichneumonoidea</taxon>
        <taxon>Braconidae</taxon>
        <taxon>Aphidiinae</taxon>
        <taxon>Aphidius</taxon>
    </lineage>
</organism>
<dbReference type="SUPFAM" id="SSF53448">
    <property type="entry name" value="Nucleotide-diphospho-sugar transferases"/>
    <property type="match status" value="1"/>
</dbReference>
<keyword evidence="4" id="KW-0328">Glycosyltransferase</keyword>
<evidence type="ECO:0000259" key="12">
    <source>
        <dbReference type="Pfam" id="PF13733"/>
    </source>
</evidence>
<comment type="pathway">
    <text evidence="2">Protein modification; protein glycosylation.</text>
</comment>
<dbReference type="GO" id="GO:0016020">
    <property type="term" value="C:membrane"/>
    <property type="evidence" value="ECO:0007669"/>
    <property type="project" value="UniProtKB-SubCell"/>
</dbReference>
<evidence type="ECO:0000256" key="6">
    <source>
        <dbReference type="ARBA" id="ARBA00022692"/>
    </source>
</evidence>
<dbReference type="UniPathway" id="UPA00378"/>
<keyword evidence="5" id="KW-0808">Transferase</keyword>
<evidence type="ECO:0000256" key="8">
    <source>
        <dbReference type="ARBA" id="ARBA00022989"/>
    </source>
</evidence>
<evidence type="ECO:0000256" key="4">
    <source>
        <dbReference type="ARBA" id="ARBA00022676"/>
    </source>
</evidence>
<protein>
    <recommendedName>
        <fullName evidence="15">Beta-1,4-galactosyltransferase</fullName>
    </recommendedName>
</protein>
<dbReference type="PRINTS" id="PR02050">
    <property type="entry name" value="B14GALTRFASE"/>
</dbReference>
<dbReference type="OrthoDB" id="6020664at2759"/>
<dbReference type="InterPro" id="IPR029044">
    <property type="entry name" value="Nucleotide-diphossugar_trans"/>
</dbReference>
<dbReference type="GO" id="GO:0005975">
    <property type="term" value="P:carbohydrate metabolic process"/>
    <property type="evidence" value="ECO:0007669"/>
    <property type="project" value="InterPro"/>
</dbReference>
<keyword evidence="9" id="KW-0472">Membrane</keyword>
<dbReference type="Gene3D" id="3.90.550.10">
    <property type="entry name" value="Spore Coat Polysaccharide Biosynthesis Protein SpsA, Chain A"/>
    <property type="match status" value="1"/>
</dbReference>
<dbReference type="PANTHER" id="PTHR19300:SF30">
    <property type="entry name" value="BETA-1,4-GALACTOSYLTRANSFERASE 7"/>
    <property type="match status" value="1"/>
</dbReference>
<dbReference type="EMBL" id="JACMRX010000001">
    <property type="protein sequence ID" value="KAF7996378.1"/>
    <property type="molecule type" value="Genomic_DNA"/>
</dbReference>
<dbReference type="Proteomes" id="UP000639338">
    <property type="component" value="Unassembled WGS sequence"/>
</dbReference>
<dbReference type="GO" id="GO:0005794">
    <property type="term" value="C:Golgi apparatus"/>
    <property type="evidence" value="ECO:0007669"/>
    <property type="project" value="TreeGrafter"/>
</dbReference>
<accession>A0A835CWI0</accession>
<reference evidence="13 14" key="1">
    <citation type="submission" date="2020-08" db="EMBL/GenBank/DDBJ databases">
        <title>Aphidius gifuensis genome sequencing and assembly.</title>
        <authorList>
            <person name="Du Z."/>
        </authorList>
    </citation>
    <scope>NUCLEOTIDE SEQUENCE [LARGE SCALE GENOMIC DNA]</scope>
    <source>
        <strain evidence="13">YNYX2018</strain>
        <tissue evidence="13">Adults</tissue>
    </source>
</reference>
<dbReference type="InterPro" id="IPR027995">
    <property type="entry name" value="Galactosyl_T_N"/>
</dbReference>
<proteinExistence type="inferred from homology"/>
<evidence type="ECO:0000313" key="13">
    <source>
        <dbReference type="EMBL" id="KAF7996378.1"/>
    </source>
</evidence>
<dbReference type="GO" id="GO:0046525">
    <property type="term" value="F:xylosylprotein 4-beta-galactosyltransferase activity"/>
    <property type="evidence" value="ECO:0007669"/>
    <property type="project" value="TreeGrafter"/>
</dbReference>